<organism evidence="1 2">
    <name type="scientific">Streptococcus sanguinis</name>
    <dbReference type="NCBI Taxonomy" id="1305"/>
    <lineage>
        <taxon>Bacteria</taxon>
        <taxon>Bacillati</taxon>
        <taxon>Bacillota</taxon>
        <taxon>Bacilli</taxon>
        <taxon>Lactobacillales</taxon>
        <taxon>Streptococcaceae</taxon>
        <taxon>Streptococcus</taxon>
    </lineage>
</organism>
<protein>
    <recommendedName>
        <fullName evidence="3">Lipoprotein</fullName>
    </recommendedName>
</protein>
<evidence type="ECO:0008006" key="3">
    <source>
        <dbReference type="Google" id="ProtNLM"/>
    </source>
</evidence>
<evidence type="ECO:0000313" key="2">
    <source>
        <dbReference type="Proteomes" id="UP000280549"/>
    </source>
</evidence>
<evidence type="ECO:0000313" key="1">
    <source>
        <dbReference type="EMBL" id="RSI22054.1"/>
    </source>
</evidence>
<dbReference type="Proteomes" id="UP000280549">
    <property type="component" value="Unassembled WGS sequence"/>
</dbReference>
<comment type="caution">
    <text evidence="1">The sequence shown here is derived from an EMBL/GenBank/DDBJ whole genome shotgun (WGS) entry which is preliminary data.</text>
</comment>
<dbReference type="EMBL" id="RJMR01000014">
    <property type="protein sequence ID" value="RSI22054.1"/>
    <property type="molecule type" value="Genomic_DNA"/>
</dbReference>
<sequence>MKNKTILLSGLVIALTSIGAWFGYQEFNKHVYSQYLEYTGKAKIDDYQVLADGKGVLVHWVSTTPEEDKKMQHFNKNIGVFDSAMIKNFVLIGNQYIVRENVKLKTKSPNMSLPLPSNEYWSLTIYKVDGEKLKVQKEINVIDLVQQYDKSFVPTKVNDIIYKDGKEYIELTLERHNKYKNISNYEDQIPRTAYIDLETISIKESDDTAENTKLSGGVQWNGVADIRDYGITRSSWKMLLVDGSKLDKTVKEANSEIIKKIDQKNGALYLMNATNNPEEVQRQISVLELFLPRNVNLYQNTVIPATLTIDGQEHIVDSKEEFDKYYDIEKAKKAYH</sequence>
<name>A0ABD7JJV0_STRSA</name>
<dbReference type="AlphaFoldDB" id="A0ABD7JJV0"/>
<reference evidence="1 2" key="1">
    <citation type="submission" date="2018-11" db="EMBL/GenBank/DDBJ databases">
        <title>Species Designations Belie Phenotypic and Genotypic Heterogeneity in Oral Streptococci.</title>
        <authorList>
            <person name="Velsko I."/>
        </authorList>
    </citation>
    <scope>NUCLEOTIDE SEQUENCE [LARGE SCALE GENOMIC DNA]</scope>
    <source>
        <strain evidence="1 2">BCC20</strain>
    </source>
</reference>
<dbReference type="RefSeq" id="WP_101771994.1">
    <property type="nucleotide sequence ID" value="NZ_CP071414.1"/>
</dbReference>
<accession>A0ABD7JJV0</accession>
<gene>
    <name evidence="1" type="ORF">D8881_11520</name>
</gene>
<proteinExistence type="predicted"/>